<keyword evidence="2" id="KW-1185">Reference proteome</keyword>
<evidence type="ECO:0000313" key="2">
    <source>
        <dbReference type="Proteomes" id="UP001163603"/>
    </source>
</evidence>
<protein>
    <submittedName>
        <fullName evidence="1">Uncharacterized protein</fullName>
    </submittedName>
</protein>
<accession>A0ACC0YAA4</accession>
<name>A0ACC0YAA4_9ROSI</name>
<reference evidence="2" key="1">
    <citation type="journal article" date="2023" name="G3 (Bethesda)">
        <title>Genome assembly and association tests identify interacting loci associated with vigor, precocity, and sex in interspecific pistachio rootstocks.</title>
        <authorList>
            <person name="Palmer W."/>
            <person name="Jacygrad E."/>
            <person name="Sagayaradj S."/>
            <person name="Cavanaugh K."/>
            <person name="Han R."/>
            <person name="Bertier L."/>
            <person name="Beede B."/>
            <person name="Kafkas S."/>
            <person name="Golino D."/>
            <person name="Preece J."/>
            <person name="Michelmore R."/>
        </authorList>
    </citation>
    <scope>NUCLEOTIDE SEQUENCE [LARGE SCALE GENOMIC DNA]</scope>
</reference>
<proteinExistence type="predicted"/>
<dbReference type="EMBL" id="CM047743">
    <property type="protein sequence ID" value="KAJ0031302.1"/>
    <property type="molecule type" value="Genomic_DNA"/>
</dbReference>
<evidence type="ECO:0000313" key="1">
    <source>
        <dbReference type="EMBL" id="KAJ0031302.1"/>
    </source>
</evidence>
<organism evidence="1 2">
    <name type="scientific">Pistacia integerrima</name>
    <dbReference type="NCBI Taxonomy" id="434235"/>
    <lineage>
        <taxon>Eukaryota</taxon>
        <taxon>Viridiplantae</taxon>
        <taxon>Streptophyta</taxon>
        <taxon>Embryophyta</taxon>
        <taxon>Tracheophyta</taxon>
        <taxon>Spermatophyta</taxon>
        <taxon>Magnoliopsida</taxon>
        <taxon>eudicotyledons</taxon>
        <taxon>Gunneridae</taxon>
        <taxon>Pentapetalae</taxon>
        <taxon>rosids</taxon>
        <taxon>malvids</taxon>
        <taxon>Sapindales</taxon>
        <taxon>Anacardiaceae</taxon>
        <taxon>Pistacia</taxon>
    </lineage>
</organism>
<sequence length="293" mass="32829">MATKPKEKRSGPDNDDKPAVCRKMPKRAATSSDYKDKSLCLTDKLTEFIFHDVYGNPRSVEMLEVSDLFISGLILPLEGSSEKEKEKGAKCEGFERVESWSISGYDEGSVVIWVSTEIADYCCVKPANNYKKLYNLFFEKARASAQVYKALSRTCGADPDLTIDELLARVVRSMSDGNNFPFGTSIKDFIISEGEFIYNQLVGLDKTSKPSDHLFKDLPVLSVLRDKNKKHGNIVAPKDSASSSVRNTSLTTREEEQTSKSTSSACGTECEDMKLARLLQEEENWRSIKQRKT</sequence>
<gene>
    <name evidence="1" type="ORF">Pint_13859</name>
</gene>
<dbReference type="Proteomes" id="UP001163603">
    <property type="component" value="Chromosome 8"/>
</dbReference>
<comment type="caution">
    <text evidence="1">The sequence shown here is derived from an EMBL/GenBank/DDBJ whole genome shotgun (WGS) entry which is preliminary data.</text>
</comment>